<dbReference type="Proteomes" id="UP000838749">
    <property type="component" value="Unassembled WGS sequence"/>
</dbReference>
<dbReference type="EMBL" id="CAKMAB010000026">
    <property type="protein sequence ID" value="CAH1057873.1"/>
    <property type="molecule type" value="Genomic_DNA"/>
</dbReference>
<gene>
    <name evidence="1" type="primary">aroB_3</name>
    <name evidence="1" type="ORF">PAECIP111894_04046</name>
</gene>
<accession>A0ABM9BG84</accession>
<dbReference type="SUPFAM" id="SSF56796">
    <property type="entry name" value="Dehydroquinate synthase-like"/>
    <property type="match status" value="1"/>
</dbReference>
<dbReference type="RefSeq" id="WP_253074710.1">
    <property type="nucleotide sequence ID" value="NZ_CAKMAB010000026.1"/>
</dbReference>
<dbReference type="EC" id="4.2.3.4" evidence="1"/>
<reference evidence="1" key="1">
    <citation type="submission" date="2021-12" db="EMBL/GenBank/DDBJ databases">
        <authorList>
            <person name="Criscuolo A."/>
        </authorList>
    </citation>
    <scope>NUCLEOTIDE SEQUENCE</scope>
    <source>
        <strain evidence="1">CIP111894</strain>
    </source>
</reference>
<sequence length="66" mass="7464">MRTLPDREFRSGLAETIKHACIADAGFLEFLERNMDKVVSAEGGLVLDREVCERIALYNCEIKYGV</sequence>
<keyword evidence="2" id="KW-1185">Reference proteome</keyword>
<dbReference type="Gene3D" id="1.20.1090.10">
    <property type="entry name" value="Dehydroquinate synthase-like - alpha domain"/>
    <property type="match status" value="1"/>
</dbReference>
<protein>
    <submittedName>
        <fullName evidence="1">3-dehydroquinate synthase</fullName>
        <ecNumber evidence="1">4.2.3.4</ecNumber>
    </submittedName>
</protein>
<evidence type="ECO:0000313" key="2">
    <source>
        <dbReference type="Proteomes" id="UP000838749"/>
    </source>
</evidence>
<keyword evidence="1" id="KW-0456">Lyase</keyword>
<evidence type="ECO:0000313" key="1">
    <source>
        <dbReference type="EMBL" id="CAH1057873.1"/>
    </source>
</evidence>
<organism evidence="1 2">
    <name type="scientific">Paenibacillus pseudetheri</name>
    <dbReference type="NCBI Taxonomy" id="2897682"/>
    <lineage>
        <taxon>Bacteria</taxon>
        <taxon>Bacillati</taxon>
        <taxon>Bacillota</taxon>
        <taxon>Bacilli</taxon>
        <taxon>Bacillales</taxon>
        <taxon>Paenibacillaceae</taxon>
        <taxon>Paenibacillus</taxon>
    </lineage>
</organism>
<comment type="caution">
    <text evidence="1">The sequence shown here is derived from an EMBL/GenBank/DDBJ whole genome shotgun (WGS) entry which is preliminary data.</text>
</comment>
<dbReference type="GO" id="GO:0003856">
    <property type="term" value="F:3-dehydroquinate synthase activity"/>
    <property type="evidence" value="ECO:0007669"/>
    <property type="project" value="UniProtKB-EC"/>
</dbReference>
<proteinExistence type="predicted"/>
<name>A0ABM9BG84_9BACL</name>